<dbReference type="RefSeq" id="YP_006560921.1">
    <property type="nucleotide sequence ID" value="NC_018280.1"/>
</dbReference>
<gene>
    <name evidence="1" type="ORF">P12053L_36</name>
</gene>
<sequence>MFTAIVLVCTLDGSLCRAVVNPVVFNDLTYYNEVLGEGVKRIEEQVGLRVASYRCIPWGELT</sequence>
<reference evidence="1 2" key="1">
    <citation type="journal article" date="2012" name="J. Virol.">
        <title>Complete Genome Sequence of Celeribacter Bacteriophage P12053L.</title>
        <authorList>
            <person name="Kang I."/>
            <person name="Jang H."/>
            <person name="Oh H.M."/>
            <person name="Cho J.C."/>
        </authorList>
    </citation>
    <scope>NUCLEOTIDE SEQUENCE [LARGE SCALE GENOMIC DNA]</scope>
</reference>
<evidence type="ECO:0000313" key="2">
    <source>
        <dbReference type="Proteomes" id="UP000002825"/>
    </source>
</evidence>
<dbReference type="Proteomes" id="UP000002825">
    <property type="component" value="Segment"/>
</dbReference>
<evidence type="ECO:0000313" key="1">
    <source>
        <dbReference type="EMBL" id="AFM54641.1"/>
    </source>
</evidence>
<keyword evidence="2" id="KW-1185">Reference proteome</keyword>
<protein>
    <submittedName>
        <fullName evidence="1">Uncharacterized protein</fullName>
    </submittedName>
</protein>
<accession>I6R0Z7</accession>
<organism evidence="1 2">
    <name type="scientific">Celeribacter phage P12053L</name>
    <dbReference type="NCBI Taxonomy" id="1197951"/>
    <lineage>
        <taxon>Viruses</taxon>
        <taxon>Duplodnaviria</taxon>
        <taxon>Heunggongvirae</taxon>
        <taxon>Uroviricota</taxon>
        <taxon>Caudoviricetes</taxon>
        <taxon>Zobellviridae</taxon>
        <taxon>Cobavirinae</taxon>
        <taxon>Siovirus</taxon>
        <taxon>Siovirus coreense</taxon>
    </lineage>
</organism>
<dbReference type="KEGG" id="vg:13405900"/>
<dbReference type="EMBL" id="JQ809650">
    <property type="protein sequence ID" value="AFM54641.1"/>
    <property type="molecule type" value="Genomic_DNA"/>
</dbReference>
<name>I6R0Z7_9CAUD</name>
<dbReference type="GeneID" id="13405900"/>
<proteinExistence type="predicted"/>